<organism evidence="2 3">
    <name type="scientific">Streptomyces cacaoi</name>
    <dbReference type="NCBI Taxonomy" id="1898"/>
    <lineage>
        <taxon>Bacteria</taxon>
        <taxon>Bacillati</taxon>
        <taxon>Actinomycetota</taxon>
        <taxon>Actinomycetes</taxon>
        <taxon>Kitasatosporales</taxon>
        <taxon>Streptomycetaceae</taxon>
        <taxon>Streptomyces</taxon>
    </lineage>
</organism>
<evidence type="ECO:0000313" key="2">
    <source>
        <dbReference type="EMBL" id="GEB50893.1"/>
    </source>
</evidence>
<dbReference type="AlphaFoldDB" id="A0A4Y3R2A8"/>
<keyword evidence="3" id="KW-1185">Reference proteome</keyword>
<accession>A0A4Y3R2A8</accession>
<comment type="caution">
    <text evidence="2">The sequence shown here is derived from an EMBL/GenBank/DDBJ whole genome shotgun (WGS) entry which is preliminary data.</text>
</comment>
<feature type="region of interest" description="Disordered" evidence="1">
    <location>
        <begin position="1"/>
        <end position="25"/>
    </location>
</feature>
<gene>
    <name evidence="2" type="ORF">SCA03_34440</name>
</gene>
<dbReference type="Proteomes" id="UP000319210">
    <property type="component" value="Unassembled WGS sequence"/>
</dbReference>
<protein>
    <submittedName>
        <fullName evidence="2">Uncharacterized protein</fullName>
    </submittedName>
</protein>
<evidence type="ECO:0000256" key="1">
    <source>
        <dbReference type="SAM" id="MobiDB-lite"/>
    </source>
</evidence>
<name>A0A4Y3R2A8_STRCI</name>
<proteinExistence type="predicted"/>
<reference evidence="2 3" key="1">
    <citation type="submission" date="2019-06" db="EMBL/GenBank/DDBJ databases">
        <title>Whole genome shotgun sequence of Streptomyces cacaoi subsp. cacaoi NBRC 12748.</title>
        <authorList>
            <person name="Hosoyama A."/>
            <person name="Uohara A."/>
            <person name="Ohji S."/>
            <person name="Ichikawa N."/>
        </authorList>
    </citation>
    <scope>NUCLEOTIDE SEQUENCE [LARGE SCALE GENOMIC DNA]</scope>
    <source>
        <strain evidence="2 3">NBRC 12748</strain>
    </source>
</reference>
<evidence type="ECO:0000313" key="3">
    <source>
        <dbReference type="Proteomes" id="UP000319210"/>
    </source>
</evidence>
<sequence>MVGEGAAVLDPAGPGDRAGGQREGFHQRRLARAAVADQHHVAQRRGVVGRRCPAGGSGVCVRFVGHLSRLPVENLLDRADIRTEGGRGRANTEVTGPRTAM</sequence>
<dbReference type="EMBL" id="BJMM01000016">
    <property type="protein sequence ID" value="GEB50893.1"/>
    <property type="molecule type" value="Genomic_DNA"/>
</dbReference>